<evidence type="ECO:0000259" key="3">
    <source>
        <dbReference type="PROSITE" id="PS51910"/>
    </source>
</evidence>
<keyword evidence="2" id="KW-0812">Transmembrane</keyword>
<dbReference type="PROSITE" id="PS51910">
    <property type="entry name" value="GH18_2"/>
    <property type="match status" value="1"/>
</dbReference>
<keyword evidence="5" id="KW-1185">Reference proteome</keyword>
<dbReference type="RefSeq" id="WP_205497270.1">
    <property type="nucleotide sequence ID" value="NZ_JAFHAP010000018.1"/>
</dbReference>
<dbReference type="PANTHER" id="PTHR46066">
    <property type="entry name" value="CHITINASE DOMAIN-CONTAINING PROTEIN 1 FAMILY MEMBER"/>
    <property type="match status" value="1"/>
</dbReference>
<dbReference type="SMART" id="SM00636">
    <property type="entry name" value="Glyco_18"/>
    <property type="match status" value="1"/>
</dbReference>
<accession>A0ABS2WN61</accession>
<name>A0ABS2WN61_9BACL</name>
<feature type="compositionally biased region" description="Acidic residues" evidence="1">
    <location>
        <begin position="87"/>
        <end position="97"/>
    </location>
</feature>
<proteinExistence type="predicted"/>
<dbReference type="InterPro" id="IPR001223">
    <property type="entry name" value="Glyco_hydro18_cat"/>
</dbReference>
<dbReference type="InterPro" id="IPR011583">
    <property type="entry name" value="Chitinase_II/V-like_cat"/>
</dbReference>
<protein>
    <recommendedName>
        <fullName evidence="3">GH18 domain-containing protein</fullName>
    </recommendedName>
</protein>
<dbReference type="Proteomes" id="UP001177120">
    <property type="component" value="Unassembled WGS sequence"/>
</dbReference>
<sequence>MRNHFDLYKKPKPTPPEKQPEKRSWQWQGLSFTTWTVLLFLLIAGTASAGVLYFVNRWAPLVEMAKPQHTPAKPSSTRPFAGGDDPYGWEEEDDGGDTDAGSGPFPSPDAKQPVPPPPFHNRWHSPDQHTPPDHIGRSRPSPPVVAPPTANPPSSPVQPKVAVYVPYWETDTATVSFQQHAPSIDTAYFFWYELKADGTIGPISSAKGNEKILTLARQRQIDIIFSLGNGWDPKRLHYWLATADRRHILAQRIAQWAERQQIDGVELNLEPLLAEDRERLSDFVALASRSLHAKRKQLHISVFPKTREPGGWSGQIAQNWQQLGRHADKVNIMTFNYSQNKPGPGTPLTWLETVLAFAVTKMPVEKIQVVLPWTGQLWRTDRTYPGPLTYESAQMLLRKGWSLRRDANHEPYLVKRQEGKTETGYFQDTVSYNAKLNVIIQRFPGIGGVAHWYIGTEDPKVWTLIEQAKQSNR</sequence>
<feature type="region of interest" description="Disordered" evidence="1">
    <location>
        <begin position="1"/>
        <end position="22"/>
    </location>
</feature>
<dbReference type="InterPro" id="IPR029070">
    <property type="entry name" value="Chitinase_insertion_sf"/>
</dbReference>
<organism evidence="4 5">
    <name type="scientific">Polycladomyces zharkentensis</name>
    <dbReference type="NCBI Taxonomy" id="2807616"/>
    <lineage>
        <taxon>Bacteria</taxon>
        <taxon>Bacillati</taxon>
        <taxon>Bacillota</taxon>
        <taxon>Bacilli</taxon>
        <taxon>Bacillales</taxon>
        <taxon>Thermoactinomycetaceae</taxon>
        <taxon>Polycladomyces</taxon>
    </lineage>
</organism>
<gene>
    <name evidence="4" type="ORF">JQC72_15575</name>
</gene>
<dbReference type="Pfam" id="PF00704">
    <property type="entry name" value="Glyco_hydro_18"/>
    <property type="match status" value="1"/>
</dbReference>
<keyword evidence="2" id="KW-1133">Transmembrane helix</keyword>
<comment type="caution">
    <text evidence="4">The sequence shown here is derived from an EMBL/GenBank/DDBJ whole genome shotgun (WGS) entry which is preliminary data.</text>
</comment>
<keyword evidence="2" id="KW-0472">Membrane</keyword>
<feature type="compositionally biased region" description="Pro residues" evidence="1">
    <location>
        <begin position="140"/>
        <end position="156"/>
    </location>
</feature>
<feature type="compositionally biased region" description="Basic and acidic residues" evidence="1">
    <location>
        <begin position="124"/>
        <end position="136"/>
    </location>
</feature>
<evidence type="ECO:0000313" key="5">
    <source>
        <dbReference type="Proteomes" id="UP001177120"/>
    </source>
</evidence>
<dbReference type="EMBL" id="JAFHAP010000018">
    <property type="protein sequence ID" value="MBN2910913.1"/>
    <property type="molecule type" value="Genomic_DNA"/>
</dbReference>
<feature type="transmembrane region" description="Helical" evidence="2">
    <location>
        <begin position="32"/>
        <end position="55"/>
    </location>
</feature>
<dbReference type="Gene3D" id="3.20.20.80">
    <property type="entry name" value="Glycosidases"/>
    <property type="match status" value="1"/>
</dbReference>
<feature type="domain" description="GH18" evidence="3">
    <location>
        <begin position="159"/>
        <end position="473"/>
    </location>
</feature>
<evidence type="ECO:0000256" key="1">
    <source>
        <dbReference type="SAM" id="MobiDB-lite"/>
    </source>
</evidence>
<dbReference type="InterPro" id="IPR017853">
    <property type="entry name" value="GH"/>
</dbReference>
<dbReference type="PANTHER" id="PTHR46066:SF2">
    <property type="entry name" value="CHITINASE DOMAIN-CONTAINING PROTEIN 1"/>
    <property type="match status" value="1"/>
</dbReference>
<evidence type="ECO:0000256" key="2">
    <source>
        <dbReference type="SAM" id="Phobius"/>
    </source>
</evidence>
<reference evidence="4" key="1">
    <citation type="journal article" date="2024" name="Int. J. Syst. Evol. Microbiol.">
        <title>Polycladomyces zharkentensis sp. nov., a novel thermophilic cellulose- and starch-degrading member of the Bacillota from a geothermal aquifer in Kazakhstan.</title>
        <authorList>
            <person name="Mashzhan A."/>
            <person name="Kistaubayeva A."/>
            <person name="Javier-Lopez R."/>
            <person name="Bissenova U."/>
            <person name="Bissenbay A."/>
            <person name="Birkeland N.K."/>
        </authorList>
    </citation>
    <scope>NUCLEOTIDE SEQUENCE</scope>
    <source>
        <strain evidence="4">ZKZ2T</strain>
    </source>
</reference>
<feature type="region of interest" description="Disordered" evidence="1">
    <location>
        <begin position="68"/>
        <end position="158"/>
    </location>
</feature>
<dbReference type="SUPFAM" id="SSF51445">
    <property type="entry name" value="(Trans)glycosidases"/>
    <property type="match status" value="1"/>
</dbReference>
<evidence type="ECO:0000313" key="4">
    <source>
        <dbReference type="EMBL" id="MBN2910913.1"/>
    </source>
</evidence>
<dbReference type="Gene3D" id="3.10.50.10">
    <property type="match status" value="1"/>
</dbReference>